<dbReference type="STRING" id="1032480.MLP_41720"/>
<dbReference type="KEGG" id="mph:MLP_41720"/>
<reference evidence="1 2" key="1">
    <citation type="submission" date="2011-05" db="EMBL/GenBank/DDBJ databases">
        <title>Whole genome sequence of Microlunatus phosphovorus NM-1.</title>
        <authorList>
            <person name="Hosoyama A."/>
            <person name="Sasaki K."/>
            <person name="Harada T."/>
            <person name="Igarashi R."/>
            <person name="Kawakoshi A."/>
            <person name="Sasagawa M."/>
            <person name="Fukada J."/>
            <person name="Nakamura S."/>
            <person name="Katano Y."/>
            <person name="Hanada S."/>
            <person name="Kamagata Y."/>
            <person name="Nakamura N."/>
            <person name="Yamazaki S."/>
            <person name="Fujita N."/>
        </authorList>
    </citation>
    <scope>NUCLEOTIDE SEQUENCE [LARGE SCALE GENOMIC DNA]</scope>
    <source>
        <strain evidence="2">ATCC 700054 / DSM 10555 / JCM 9379 / NBRC 101784 / NCIMB 13414 / VKM Ac-1990 / NM-1</strain>
    </source>
</reference>
<protein>
    <submittedName>
        <fullName evidence="1">Uncharacterized protein</fullName>
    </submittedName>
</protein>
<accession>F5XRX3</accession>
<dbReference type="OrthoDB" id="4774211at2"/>
<dbReference type="HOGENOM" id="CLU_173190_1_1_11"/>
<dbReference type="Proteomes" id="UP000007947">
    <property type="component" value="Chromosome"/>
</dbReference>
<name>F5XRX3_MICPN</name>
<sequence>MDTVHVDCDDCVARGPACADCVVTVLLGSPRHGVDLDADEQQALAELARAGLVPPLRLLPRARRVRSVQSPLDWSESG</sequence>
<proteinExistence type="predicted"/>
<dbReference type="AlphaFoldDB" id="F5XRX3"/>
<evidence type="ECO:0000313" key="2">
    <source>
        <dbReference type="Proteomes" id="UP000007947"/>
    </source>
</evidence>
<gene>
    <name evidence="1" type="ordered locus">MLP_41720</name>
</gene>
<evidence type="ECO:0000313" key="1">
    <source>
        <dbReference type="EMBL" id="BAK37186.1"/>
    </source>
</evidence>
<organism evidence="1 2">
    <name type="scientific">Microlunatus phosphovorus (strain ATCC 700054 / DSM 10555 / JCM 9379 / NBRC 101784 / NCIMB 13414 / VKM Ac-1990 / NM-1)</name>
    <dbReference type="NCBI Taxonomy" id="1032480"/>
    <lineage>
        <taxon>Bacteria</taxon>
        <taxon>Bacillati</taxon>
        <taxon>Actinomycetota</taxon>
        <taxon>Actinomycetes</taxon>
        <taxon>Propionibacteriales</taxon>
        <taxon>Propionibacteriaceae</taxon>
        <taxon>Microlunatus</taxon>
    </lineage>
</organism>
<keyword evidence="2" id="KW-1185">Reference proteome</keyword>
<dbReference type="eggNOG" id="ENOG5033A9R">
    <property type="taxonomic scope" value="Bacteria"/>
</dbReference>
<dbReference type="EMBL" id="AP012204">
    <property type="protein sequence ID" value="BAK37186.1"/>
    <property type="molecule type" value="Genomic_DNA"/>
</dbReference>